<feature type="region of interest" description="Disordered" evidence="1">
    <location>
        <begin position="94"/>
        <end position="129"/>
    </location>
</feature>
<evidence type="ECO:0000313" key="2">
    <source>
        <dbReference type="EMBL" id="GGS26197.1"/>
    </source>
</evidence>
<sequence length="129" mass="13527">MAQPPRGADPTGTTAPEPRTAPPPGPARRRWPRALRRTALAPAPALLVPVLAVQAALGLNCAGDPADGTRTRHRDALWLGHTWVDGREEDADLAALGRRPPASATCTSTPDRWSTTAPRRPPGTRGPGG</sequence>
<evidence type="ECO:0000313" key="3">
    <source>
        <dbReference type="Proteomes" id="UP000653493"/>
    </source>
</evidence>
<evidence type="ECO:0000256" key="1">
    <source>
        <dbReference type="SAM" id="MobiDB-lite"/>
    </source>
</evidence>
<dbReference type="AlphaFoldDB" id="A0A918GCR3"/>
<accession>A0A918GCR3</accession>
<dbReference type="EMBL" id="BMSL01000002">
    <property type="protein sequence ID" value="GGS26197.1"/>
    <property type="molecule type" value="Genomic_DNA"/>
</dbReference>
<protein>
    <submittedName>
        <fullName evidence="2">Uncharacterized protein</fullName>
    </submittedName>
</protein>
<dbReference type="Proteomes" id="UP000653493">
    <property type="component" value="Unassembled WGS sequence"/>
</dbReference>
<comment type="caution">
    <text evidence="2">The sequence shown here is derived from an EMBL/GenBank/DDBJ whole genome shotgun (WGS) entry which is preliminary data.</text>
</comment>
<reference evidence="2" key="1">
    <citation type="journal article" date="2014" name="Int. J. Syst. Evol. Microbiol.">
        <title>Complete genome sequence of Corynebacterium casei LMG S-19264T (=DSM 44701T), isolated from a smear-ripened cheese.</title>
        <authorList>
            <consortium name="US DOE Joint Genome Institute (JGI-PGF)"/>
            <person name="Walter F."/>
            <person name="Albersmeier A."/>
            <person name="Kalinowski J."/>
            <person name="Ruckert C."/>
        </authorList>
    </citation>
    <scope>NUCLEOTIDE SEQUENCE</scope>
    <source>
        <strain evidence="2">JCM 4234</strain>
    </source>
</reference>
<reference evidence="2" key="2">
    <citation type="submission" date="2020-09" db="EMBL/GenBank/DDBJ databases">
        <authorList>
            <person name="Sun Q."/>
            <person name="Ohkuma M."/>
        </authorList>
    </citation>
    <scope>NUCLEOTIDE SEQUENCE</scope>
    <source>
        <strain evidence="2">JCM 4234</strain>
    </source>
</reference>
<keyword evidence="3" id="KW-1185">Reference proteome</keyword>
<proteinExistence type="predicted"/>
<feature type="compositionally biased region" description="Polar residues" evidence="1">
    <location>
        <begin position="104"/>
        <end position="114"/>
    </location>
</feature>
<organism evidence="2 3">
    <name type="scientific">Streptomyces griseoviridis</name>
    <dbReference type="NCBI Taxonomy" id="45398"/>
    <lineage>
        <taxon>Bacteria</taxon>
        <taxon>Bacillati</taxon>
        <taxon>Actinomycetota</taxon>
        <taxon>Actinomycetes</taxon>
        <taxon>Kitasatosporales</taxon>
        <taxon>Streptomycetaceae</taxon>
        <taxon>Streptomyces</taxon>
    </lineage>
</organism>
<gene>
    <name evidence="2" type="ORF">GCM10010238_13210</name>
</gene>
<name>A0A918GCR3_STRGD</name>
<feature type="region of interest" description="Disordered" evidence="1">
    <location>
        <begin position="1"/>
        <end position="31"/>
    </location>
</feature>